<keyword evidence="1" id="KW-0812">Transmembrane</keyword>
<sequence>MSKSSKNQLYNEPKTIIQKLIDRKREELLVNIAADISGNKAIDLSNNIQPLIEPLIENTIITTTTNEHLLIQKLDLLKKIRKNCIQLNLYHNSRYHYYRILLFTIFRIPLIFLSGLNSFFAVGMQAYITQSSISLINALLSLFCGVLTGIEILLNLQKRMETELDSYKKYYKLSVEIYKEIQVYEKEKDVDMESIDKILNRIYNEYQSNVLSGNAITIYNRIYTDEFEDLEENNEYKHTNNLITNLYYAINHPCSICGVSTSRNMCLSLRDCLCCRSHNSNGNVLTNSS</sequence>
<keyword evidence="1" id="KW-1133">Transmembrane helix</keyword>
<organism evidence="2">
    <name type="scientific">viral metagenome</name>
    <dbReference type="NCBI Taxonomy" id="1070528"/>
    <lineage>
        <taxon>unclassified sequences</taxon>
        <taxon>metagenomes</taxon>
        <taxon>organismal metagenomes</taxon>
    </lineage>
</organism>
<feature type="transmembrane region" description="Helical" evidence="1">
    <location>
        <begin position="134"/>
        <end position="154"/>
    </location>
</feature>
<reference evidence="2" key="1">
    <citation type="journal article" date="2020" name="Nature">
        <title>Giant virus diversity and host interactions through global metagenomics.</title>
        <authorList>
            <person name="Schulz F."/>
            <person name="Roux S."/>
            <person name="Paez-Espino D."/>
            <person name="Jungbluth S."/>
            <person name="Walsh D.A."/>
            <person name="Denef V.J."/>
            <person name="McMahon K.D."/>
            <person name="Konstantinidis K.T."/>
            <person name="Eloe-Fadrosh E.A."/>
            <person name="Kyrpides N.C."/>
            <person name="Woyke T."/>
        </authorList>
    </citation>
    <scope>NUCLEOTIDE SEQUENCE</scope>
    <source>
        <strain evidence="2">GVMAG-M-3300023174-134</strain>
    </source>
</reference>
<proteinExistence type="predicted"/>
<dbReference type="EMBL" id="MN739577">
    <property type="protein sequence ID" value="QHT13845.1"/>
    <property type="molecule type" value="Genomic_DNA"/>
</dbReference>
<accession>A0A6C0DE43</accession>
<keyword evidence="1" id="KW-0472">Membrane</keyword>
<dbReference type="AlphaFoldDB" id="A0A6C0DE43"/>
<evidence type="ECO:0000313" key="2">
    <source>
        <dbReference type="EMBL" id="QHT13845.1"/>
    </source>
</evidence>
<evidence type="ECO:0000256" key="1">
    <source>
        <dbReference type="SAM" id="Phobius"/>
    </source>
</evidence>
<protein>
    <submittedName>
        <fullName evidence="2">Uncharacterized protein</fullName>
    </submittedName>
</protein>
<name>A0A6C0DE43_9ZZZZ</name>
<feature type="transmembrane region" description="Helical" evidence="1">
    <location>
        <begin position="100"/>
        <end position="128"/>
    </location>
</feature>